<evidence type="ECO:0000313" key="12">
    <source>
        <dbReference type="EMBL" id="BCJ87582.1"/>
    </source>
</evidence>
<name>A0A7I8DE72_9BACL</name>
<keyword evidence="4 9" id="KW-1133">Transmembrane helix</keyword>
<keyword evidence="2" id="KW-1003">Cell membrane</keyword>
<dbReference type="InterPro" id="IPR033463">
    <property type="entry name" value="sCache_3"/>
</dbReference>
<dbReference type="Gene3D" id="6.10.340.10">
    <property type="match status" value="1"/>
</dbReference>
<dbReference type="Proteomes" id="UP000593802">
    <property type="component" value="Chromosome"/>
</dbReference>
<dbReference type="GO" id="GO:0007165">
    <property type="term" value="P:signal transduction"/>
    <property type="evidence" value="ECO:0007669"/>
    <property type="project" value="UniProtKB-KW"/>
</dbReference>
<dbReference type="PROSITE" id="PS50111">
    <property type="entry name" value="CHEMOTAXIS_TRANSDUC_2"/>
    <property type="match status" value="1"/>
</dbReference>
<feature type="transmembrane region" description="Helical" evidence="9">
    <location>
        <begin position="9"/>
        <end position="29"/>
    </location>
</feature>
<dbReference type="SUPFAM" id="SSF158472">
    <property type="entry name" value="HAMP domain-like"/>
    <property type="match status" value="1"/>
</dbReference>
<dbReference type="PANTHER" id="PTHR32089:SF112">
    <property type="entry name" value="LYSOZYME-LIKE PROTEIN-RELATED"/>
    <property type="match status" value="1"/>
</dbReference>
<evidence type="ECO:0000256" key="3">
    <source>
        <dbReference type="ARBA" id="ARBA00022692"/>
    </source>
</evidence>
<accession>A0A7I8DE72</accession>
<evidence type="ECO:0000256" key="1">
    <source>
        <dbReference type="ARBA" id="ARBA00004651"/>
    </source>
</evidence>
<dbReference type="GO" id="GO:0005886">
    <property type="term" value="C:plasma membrane"/>
    <property type="evidence" value="ECO:0007669"/>
    <property type="project" value="UniProtKB-SubCell"/>
</dbReference>
<dbReference type="AlphaFoldDB" id="A0A7I8DE72"/>
<evidence type="ECO:0000256" key="6">
    <source>
        <dbReference type="ARBA" id="ARBA00023224"/>
    </source>
</evidence>
<evidence type="ECO:0000256" key="4">
    <source>
        <dbReference type="ARBA" id="ARBA00022989"/>
    </source>
</evidence>
<keyword evidence="13" id="KW-1185">Reference proteome</keyword>
<dbReference type="Pfam" id="PF00015">
    <property type="entry name" value="MCPsignal"/>
    <property type="match status" value="1"/>
</dbReference>
<dbReference type="PANTHER" id="PTHR32089">
    <property type="entry name" value="METHYL-ACCEPTING CHEMOTAXIS PROTEIN MCPB"/>
    <property type="match status" value="1"/>
</dbReference>
<dbReference type="CDD" id="cd06225">
    <property type="entry name" value="HAMP"/>
    <property type="match status" value="1"/>
</dbReference>
<gene>
    <name evidence="12" type="primary">tlpC</name>
    <name evidence="12" type="ORF">skT53_25670</name>
</gene>
<dbReference type="SUPFAM" id="SSF58104">
    <property type="entry name" value="Methyl-accepting chemotaxis protein (MCP) signaling domain"/>
    <property type="match status" value="1"/>
</dbReference>
<feature type="domain" description="HAMP" evidence="11">
    <location>
        <begin position="205"/>
        <end position="258"/>
    </location>
</feature>
<evidence type="ECO:0000256" key="9">
    <source>
        <dbReference type="SAM" id="Phobius"/>
    </source>
</evidence>
<dbReference type="SUPFAM" id="SSF103190">
    <property type="entry name" value="Sensory domain-like"/>
    <property type="match status" value="1"/>
</dbReference>
<keyword evidence="5 9" id="KW-0472">Membrane</keyword>
<dbReference type="InterPro" id="IPR003660">
    <property type="entry name" value="HAMP_dom"/>
</dbReference>
<dbReference type="InterPro" id="IPR029151">
    <property type="entry name" value="Sensor-like_sf"/>
</dbReference>
<evidence type="ECO:0000256" key="7">
    <source>
        <dbReference type="ARBA" id="ARBA00029447"/>
    </source>
</evidence>
<evidence type="ECO:0000259" key="11">
    <source>
        <dbReference type="PROSITE" id="PS50885"/>
    </source>
</evidence>
<dbReference type="PROSITE" id="PS50885">
    <property type="entry name" value="HAMP"/>
    <property type="match status" value="1"/>
</dbReference>
<feature type="domain" description="Methyl-accepting transducer" evidence="10">
    <location>
        <begin position="281"/>
        <end position="517"/>
    </location>
</feature>
<sequence>MRLGFKFKLLVYLLLIIVIGTGLLGMYLVNQANDNVLAGAQSKLKSDLALGRTVLEEKFPGDWSVQNNQLYKGDVLINGNFSVVDEIGGLTGDTVTIFMGDTRVATNVKKPDGSRAVGTKVSDAVAQAVLKEGKVYIGTADVVGTINQTAYEPIKNQSGQIIGIWYVGVPNSPYEAMANSFKNQVILFVVVEVVVVSALLWIYLSIRIKPLTQLTKVAEQVAEGNLQVEVVKNSAKDEIGRLSVAVNTMVDSLRDLLKNINNQVYAAAQQVAESTESMAKSVEQISLTFSEISASSAEVSSEAAQGSHSVAEASKVLMELSSLIQVAHSKANEAAESSKITLQAASQGKKTTAETIERMETIRSKTAETGHLMEVLDEYSKKIGLMTNTITDIANQTNLLALNAGIEAARAGEAGRGFAVVAEEVRKLAEQSNRGASEVADLVRKISESIEMAVSATEQSRLEVEQGVTAAKTAGEALQNILGAVNGTVKNIEEITNVTNEEVSTSEKIVSLIQSVATIIDHSMAGSQEVTQSIERLSAEVEEIAASSEEISAMTNDLKQTVERLKV</sequence>
<feature type="transmembrane region" description="Helical" evidence="9">
    <location>
        <begin position="185"/>
        <end position="206"/>
    </location>
</feature>
<evidence type="ECO:0000313" key="13">
    <source>
        <dbReference type="Proteomes" id="UP000593802"/>
    </source>
</evidence>
<dbReference type="SMART" id="SM00283">
    <property type="entry name" value="MA"/>
    <property type="match status" value="1"/>
</dbReference>
<evidence type="ECO:0000259" key="10">
    <source>
        <dbReference type="PROSITE" id="PS50111"/>
    </source>
</evidence>
<evidence type="ECO:0000256" key="8">
    <source>
        <dbReference type="PROSITE-ProRule" id="PRU00284"/>
    </source>
</evidence>
<reference evidence="12 13" key="1">
    <citation type="submission" date="2020-08" db="EMBL/GenBank/DDBJ databases">
        <title>Complete Genome Sequence of Effusibacillus dendaii Strain skT53, Isolated from Farmland soil.</title>
        <authorList>
            <person name="Konishi T."/>
            <person name="Kawasaki H."/>
        </authorList>
    </citation>
    <scope>NUCLEOTIDE SEQUENCE [LARGE SCALE GENOMIC DNA]</scope>
    <source>
        <strain evidence="13">skT53</strain>
    </source>
</reference>
<comment type="similarity">
    <text evidence="7">Belongs to the methyl-accepting chemotaxis (MCP) protein family.</text>
</comment>
<keyword evidence="6 8" id="KW-0807">Transducer</keyword>
<evidence type="ECO:0000256" key="2">
    <source>
        <dbReference type="ARBA" id="ARBA00022475"/>
    </source>
</evidence>
<organism evidence="12 13">
    <name type="scientific">Effusibacillus dendaii</name>
    <dbReference type="NCBI Taxonomy" id="2743772"/>
    <lineage>
        <taxon>Bacteria</taxon>
        <taxon>Bacillati</taxon>
        <taxon>Bacillota</taxon>
        <taxon>Bacilli</taxon>
        <taxon>Bacillales</taxon>
        <taxon>Alicyclobacillaceae</taxon>
        <taxon>Effusibacillus</taxon>
    </lineage>
</organism>
<dbReference type="InterPro" id="IPR004089">
    <property type="entry name" value="MCPsignal_dom"/>
</dbReference>
<keyword evidence="3 9" id="KW-0812">Transmembrane</keyword>
<dbReference type="Gene3D" id="1.10.287.950">
    <property type="entry name" value="Methyl-accepting chemotaxis protein"/>
    <property type="match status" value="1"/>
</dbReference>
<dbReference type="Pfam" id="PF17202">
    <property type="entry name" value="sCache_3_3"/>
    <property type="match status" value="1"/>
</dbReference>
<dbReference type="SMART" id="SM00304">
    <property type="entry name" value="HAMP"/>
    <property type="match status" value="1"/>
</dbReference>
<proteinExistence type="inferred from homology"/>
<dbReference type="KEGG" id="eff:skT53_25670"/>
<dbReference type="Pfam" id="PF00672">
    <property type="entry name" value="HAMP"/>
    <property type="match status" value="1"/>
</dbReference>
<evidence type="ECO:0000256" key="5">
    <source>
        <dbReference type="ARBA" id="ARBA00023136"/>
    </source>
</evidence>
<dbReference type="EMBL" id="AP023366">
    <property type="protein sequence ID" value="BCJ87582.1"/>
    <property type="molecule type" value="Genomic_DNA"/>
</dbReference>
<dbReference type="CDD" id="cd11386">
    <property type="entry name" value="MCP_signal"/>
    <property type="match status" value="1"/>
</dbReference>
<comment type="subcellular location">
    <subcellularLocation>
        <location evidence="1">Cell membrane</location>
        <topology evidence="1">Multi-pass membrane protein</topology>
    </subcellularLocation>
</comment>
<dbReference type="RefSeq" id="WP_200757744.1">
    <property type="nucleotide sequence ID" value="NZ_AP023366.1"/>
</dbReference>
<protein>
    <submittedName>
        <fullName evidence="12">Methyl-accepting chemotaxis protein TlpC</fullName>
    </submittedName>
</protein>